<reference evidence="1 2" key="1">
    <citation type="journal article" date="2023" name="Cell">
        <title>Genetic manipulation of Patescibacteria provides mechanistic insights into microbial dark matter and the epibiotic lifestyle.</title>
        <authorList>
            <person name="Wang Y."/>
            <person name="Gallagher L.A."/>
            <person name="Andrade P.A."/>
            <person name="Liu A."/>
            <person name="Humphreys I.R."/>
            <person name="Turkarslan S."/>
            <person name="Cutler K.J."/>
            <person name="Arrieta-Ortiz M.L."/>
            <person name="Li Y."/>
            <person name="Radey M.C."/>
            <person name="McLean J.S."/>
            <person name="Cong Q."/>
            <person name="Baker D."/>
            <person name="Baliga N.S."/>
            <person name="Peterson S.B."/>
            <person name="Mougous J.D."/>
        </authorList>
    </citation>
    <scope>NUCLEOTIDE SEQUENCE [LARGE SCALE GENOMIC DNA]</scope>
    <source>
        <strain evidence="1 2">ML1</strain>
    </source>
</reference>
<name>A0ABY8WUR8_9BACT</name>
<organism evidence="1 2">
    <name type="scientific">Candidatus Southlakia epibionticum</name>
    <dbReference type="NCBI Taxonomy" id="3043284"/>
    <lineage>
        <taxon>Bacteria</taxon>
        <taxon>Candidatus Saccharimonadota</taxon>
        <taxon>Candidatus Saccharimonadia</taxon>
        <taxon>Candidatus Saccharimonadales</taxon>
        <taxon>Candidatus Saccharimonadaceae</taxon>
        <taxon>Candidatus Southlakia</taxon>
    </lineage>
</organism>
<dbReference type="RefSeq" id="WP_376754403.1">
    <property type="nucleotide sequence ID" value="NZ_CP124550.1"/>
</dbReference>
<keyword evidence="2" id="KW-1185">Reference proteome</keyword>
<evidence type="ECO:0000313" key="2">
    <source>
        <dbReference type="Proteomes" id="UP001177295"/>
    </source>
</evidence>
<gene>
    <name evidence="1" type="ORF">SEML1_0424</name>
</gene>
<sequence length="306" mass="33952">MSDKLPYIISADTEYLMNAWGERNNLKVPDSGFFTDFQAGCVEHIANASAFSGNDFEPIVIPHDKLASELQGLVSRYRQDGVVALDRAYIGDSIARHFEVTRAVNTDLESIGTQPRPYTPAISKQIDRLVANSGTDLTLVDDVIFSGDAIVEISELFRAKGLQVSTVLAAIAIGEGRRKIEEAGIEVKSVVEYEDVKDEICERDFLAGVPFSGRTVYREDGSHYSAPYFAPFGLPERWASIDDATAARKLSLYCIERSIELWQQVENLNKMNVPHGFVPRRLEYNAGDENFAAYLLAAKSSIQNDN</sequence>
<dbReference type="CDD" id="cd06223">
    <property type="entry name" value="PRTases_typeI"/>
    <property type="match status" value="1"/>
</dbReference>
<dbReference type="InterPro" id="IPR029057">
    <property type="entry name" value="PRTase-like"/>
</dbReference>
<dbReference type="Proteomes" id="UP001177295">
    <property type="component" value="Chromosome"/>
</dbReference>
<dbReference type="SUPFAM" id="SSF53271">
    <property type="entry name" value="PRTase-like"/>
    <property type="match status" value="1"/>
</dbReference>
<dbReference type="EMBL" id="CP124550">
    <property type="protein sequence ID" value="WIO46049.1"/>
    <property type="molecule type" value="Genomic_DNA"/>
</dbReference>
<proteinExistence type="predicted"/>
<dbReference type="Gene3D" id="3.40.50.2020">
    <property type="match status" value="1"/>
</dbReference>
<protein>
    <recommendedName>
        <fullName evidence="3">Phosphoribosyltransferase</fullName>
    </recommendedName>
</protein>
<accession>A0ABY8WUR8</accession>
<evidence type="ECO:0000313" key="1">
    <source>
        <dbReference type="EMBL" id="WIO46049.1"/>
    </source>
</evidence>
<dbReference type="InterPro" id="IPR000836">
    <property type="entry name" value="PRTase_dom"/>
</dbReference>
<evidence type="ECO:0008006" key="3">
    <source>
        <dbReference type="Google" id="ProtNLM"/>
    </source>
</evidence>